<keyword evidence="4" id="KW-1185">Reference proteome</keyword>
<sequence>MALELGEASQLNVGSGVEMIPPPAGCRQPATQEAGSFAVFAAGRARPSLADFSRPKPSPAEHSRAQPNSAQLPLPPPERRRASKLAAGAAEEAPPQGEEVPARRRQPAAEAAPVAPRRERPAEAARPRGRAGGVDVVPASRPPPPARRLPSLNLR</sequence>
<feature type="compositionally biased region" description="Basic and acidic residues" evidence="1">
    <location>
        <begin position="116"/>
        <end position="126"/>
    </location>
</feature>
<accession>A0A5E4BA12</accession>
<dbReference type="Proteomes" id="UP000335636">
    <property type="component" value="Unassembled WGS sequence"/>
</dbReference>
<organism evidence="3 4">
    <name type="scientific">Marmota monax</name>
    <name type="common">Woodchuck</name>
    <dbReference type="NCBI Taxonomy" id="9995"/>
    <lineage>
        <taxon>Eukaryota</taxon>
        <taxon>Metazoa</taxon>
        <taxon>Chordata</taxon>
        <taxon>Craniata</taxon>
        <taxon>Vertebrata</taxon>
        <taxon>Euteleostomi</taxon>
        <taxon>Mammalia</taxon>
        <taxon>Eutheria</taxon>
        <taxon>Euarchontoglires</taxon>
        <taxon>Glires</taxon>
        <taxon>Rodentia</taxon>
        <taxon>Sciuromorpha</taxon>
        <taxon>Sciuridae</taxon>
        <taxon>Xerinae</taxon>
        <taxon>Marmotini</taxon>
        <taxon>Marmota</taxon>
    </lineage>
</organism>
<evidence type="ECO:0000313" key="3">
    <source>
        <dbReference type="EMBL" id="VTJ65770.1"/>
    </source>
</evidence>
<evidence type="ECO:0000256" key="1">
    <source>
        <dbReference type="SAM" id="MobiDB-lite"/>
    </source>
</evidence>
<evidence type="ECO:0000313" key="4">
    <source>
        <dbReference type="Proteomes" id="UP000335636"/>
    </source>
</evidence>
<feature type="region of interest" description="Disordered" evidence="1">
    <location>
        <begin position="48"/>
        <end position="155"/>
    </location>
</feature>
<gene>
    <name evidence="2" type="ORF">GHT09_008838</name>
    <name evidence="3" type="ORF">MONAX_5E022120</name>
</gene>
<reference evidence="2" key="2">
    <citation type="submission" date="2020-08" db="EMBL/GenBank/DDBJ databases">
        <authorList>
            <person name="Shumante A."/>
            <person name="Zimin A.V."/>
            <person name="Puiu D."/>
            <person name="Salzberg S.L."/>
        </authorList>
    </citation>
    <scope>NUCLEOTIDE SEQUENCE</scope>
    <source>
        <strain evidence="2">WC2-LM</strain>
        <tissue evidence="2">Liver</tissue>
    </source>
</reference>
<dbReference type="EMBL" id="CABDUW010000325">
    <property type="protein sequence ID" value="VTJ65770.1"/>
    <property type="molecule type" value="Genomic_DNA"/>
</dbReference>
<dbReference type="Proteomes" id="UP000662637">
    <property type="component" value="Unassembled WGS sequence"/>
</dbReference>
<feature type="region of interest" description="Disordered" evidence="1">
    <location>
        <begin position="1"/>
        <end position="31"/>
    </location>
</feature>
<dbReference type="EMBL" id="WJEC01001022">
    <property type="protein sequence ID" value="KAF7479925.1"/>
    <property type="molecule type" value="Genomic_DNA"/>
</dbReference>
<evidence type="ECO:0000313" key="2">
    <source>
        <dbReference type="EMBL" id="KAF7479925.1"/>
    </source>
</evidence>
<name>A0A5E4BA12_MARMO</name>
<proteinExistence type="predicted"/>
<feature type="compositionally biased region" description="Low complexity" evidence="1">
    <location>
        <begin position="86"/>
        <end position="99"/>
    </location>
</feature>
<reference evidence="3 4" key="1">
    <citation type="submission" date="2019-04" db="EMBL/GenBank/DDBJ databases">
        <authorList>
            <person name="Alioto T."/>
            <person name="Alioto T."/>
        </authorList>
    </citation>
    <scope>NUCLEOTIDE SEQUENCE [LARGE SCALE GENOMIC DNA]</scope>
</reference>
<dbReference type="AlphaFoldDB" id="A0A5E4BA12"/>
<protein>
    <submittedName>
        <fullName evidence="3">Uncharacterized protein</fullName>
    </submittedName>
</protein>